<dbReference type="Proteomes" id="UP000001292">
    <property type="component" value="Unassembled WGS sequence"/>
</dbReference>
<feature type="signal peptide" evidence="1">
    <location>
        <begin position="1"/>
        <end position="19"/>
    </location>
</feature>
<dbReference type="PhylomeDB" id="B4HJ60"/>
<dbReference type="PRINTS" id="PR01217">
    <property type="entry name" value="PRICHEXTENSN"/>
</dbReference>
<dbReference type="STRING" id="7238.B4HJ60"/>
<dbReference type="OMA" id="PSHHFDH"/>
<evidence type="ECO:0000313" key="3">
    <source>
        <dbReference type="Proteomes" id="UP000001292"/>
    </source>
</evidence>
<dbReference type="EMBL" id="CH480815">
    <property type="protein sequence ID" value="EDW41716.1"/>
    <property type="molecule type" value="Genomic_DNA"/>
</dbReference>
<accession>B4HJ60</accession>
<evidence type="ECO:0000313" key="2">
    <source>
        <dbReference type="EMBL" id="EDW41716.1"/>
    </source>
</evidence>
<keyword evidence="1" id="KW-0732">Signal</keyword>
<name>B4HJ60_DROSE</name>
<dbReference type="AlphaFoldDB" id="B4HJ60"/>
<proteinExistence type="predicted"/>
<dbReference type="HOGENOM" id="CLU_1295605_0_0_1"/>
<keyword evidence="3" id="KW-1185">Reference proteome</keyword>
<dbReference type="KEGG" id="dse:6605917"/>
<protein>
    <submittedName>
        <fullName evidence="2">GM24425</fullName>
    </submittedName>
</protein>
<reference evidence="2 3" key="1">
    <citation type="journal article" date="2007" name="Nature">
        <title>Evolution of genes and genomes on the Drosophila phylogeny.</title>
        <authorList>
            <consortium name="Drosophila 12 Genomes Consortium"/>
            <person name="Clark A.G."/>
            <person name="Eisen M.B."/>
            <person name="Smith D.R."/>
            <person name="Bergman C.M."/>
            <person name="Oliver B."/>
            <person name="Markow T.A."/>
            <person name="Kaufman T.C."/>
            <person name="Kellis M."/>
            <person name="Gelbart W."/>
            <person name="Iyer V.N."/>
            <person name="Pollard D.A."/>
            <person name="Sackton T.B."/>
            <person name="Larracuente A.M."/>
            <person name="Singh N.D."/>
            <person name="Abad J.P."/>
            <person name="Abt D.N."/>
            <person name="Adryan B."/>
            <person name="Aguade M."/>
            <person name="Akashi H."/>
            <person name="Anderson W.W."/>
            <person name="Aquadro C.F."/>
            <person name="Ardell D.H."/>
            <person name="Arguello R."/>
            <person name="Artieri C.G."/>
            <person name="Barbash D.A."/>
            <person name="Barker D."/>
            <person name="Barsanti P."/>
            <person name="Batterham P."/>
            <person name="Batzoglou S."/>
            <person name="Begun D."/>
            <person name="Bhutkar A."/>
            <person name="Blanco E."/>
            <person name="Bosak S.A."/>
            <person name="Bradley R.K."/>
            <person name="Brand A.D."/>
            <person name="Brent M.R."/>
            <person name="Brooks A.N."/>
            <person name="Brown R.H."/>
            <person name="Butlin R.K."/>
            <person name="Caggese C."/>
            <person name="Calvi B.R."/>
            <person name="Bernardo de Carvalho A."/>
            <person name="Caspi A."/>
            <person name="Castrezana S."/>
            <person name="Celniker S.E."/>
            <person name="Chang J.L."/>
            <person name="Chapple C."/>
            <person name="Chatterji S."/>
            <person name="Chinwalla A."/>
            <person name="Civetta A."/>
            <person name="Clifton S.W."/>
            <person name="Comeron J.M."/>
            <person name="Costello J.C."/>
            <person name="Coyne J.A."/>
            <person name="Daub J."/>
            <person name="David R.G."/>
            <person name="Delcher A.L."/>
            <person name="Delehaunty K."/>
            <person name="Do C.B."/>
            <person name="Ebling H."/>
            <person name="Edwards K."/>
            <person name="Eickbush T."/>
            <person name="Evans J.D."/>
            <person name="Filipski A."/>
            <person name="Findeiss S."/>
            <person name="Freyhult E."/>
            <person name="Fulton L."/>
            <person name="Fulton R."/>
            <person name="Garcia A.C."/>
            <person name="Gardiner A."/>
            <person name="Garfield D.A."/>
            <person name="Garvin B.E."/>
            <person name="Gibson G."/>
            <person name="Gilbert D."/>
            <person name="Gnerre S."/>
            <person name="Godfrey J."/>
            <person name="Good R."/>
            <person name="Gotea V."/>
            <person name="Gravely B."/>
            <person name="Greenberg A.J."/>
            <person name="Griffiths-Jones S."/>
            <person name="Gross S."/>
            <person name="Guigo R."/>
            <person name="Gustafson E.A."/>
            <person name="Haerty W."/>
            <person name="Hahn M.W."/>
            <person name="Halligan D.L."/>
            <person name="Halpern A.L."/>
            <person name="Halter G.M."/>
            <person name="Han M.V."/>
            <person name="Heger A."/>
            <person name="Hillier L."/>
            <person name="Hinrichs A.S."/>
            <person name="Holmes I."/>
            <person name="Hoskins R.A."/>
            <person name="Hubisz M.J."/>
            <person name="Hultmark D."/>
            <person name="Huntley M.A."/>
            <person name="Jaffe D.B."/>
            <person name="Jagadeeshan S."/>
            <person name="Jeck W.R."/>
            <person name="Johnson J."/>
            <person name="Jones C.D."/>
            <person name="Jordan W.C."/>
            <person name="Karpen G.H."/>
            <person name="Kataoka E."/>
            <person name="Keightley P.D."/>
            <person name="Kheradpour P."/>
            <person name="Kirkness E.F."/>
            <person name="Koerich L.B."/>
            <person name="Kristiansen K."/>
            <person name="Kudrna D."/>
            <person name="Kulathinal R.J."/>
            <person name="Kumar S."/>
            <person name="Kwok R."/>
            <person name="Lander E."/>
            <person name="Langley C.H."/>
            <person name="Lapoint R."/>
            <person name="Lazzaro B.P."/>
            <person name="Lee S.J."/>
            <person name="Levesque L."/>
            <person name="Li R."/>
            <person name="Lin C.F."/>
            <person name="Lin M.F."/>
            <person name="Lindblad-Toh K."/>
            <person name="Llopart A."/>
            <person name="Long M."/>
            <person name="Low L."/>
            <person name="Lozovsky E."/>
            <person name="Lu J."/>
            <person name="Luo M."/>
            <person name="Machado C.A."/>
            <person name="Makalowski W."/>
            <person name="Marzo M."/>
            <person name="Matsuda M."/>
            <person name="Matzkin L."/>
            <person name="McAllister B."/>
            <person name="McBride C.S."/>
            <person name="McKernan B."/>
            <person name="McKernan K."/>
            <person name="Mendez-Lago M."/>
            <person name="Minx P."/>
            <person name="Mollenhauer M.U."/>
            <person name="Montooth K."/>
            <person name="Mount S.M."/>
            <person name="Mu X."/>
            <person name="Myers E."/>
            <person name="Negre B."/>
            <person name="Newfeld S."/>
            <person name="Nielsen R."/>
            <person name="Noor M.A."/>
            <person name="O'Grady P."/>
            <person name="Pachter L."/>
            <person name="Papaceit M."/>
            <person name="Parisi M.J."/>
            <person name="Parisi M."/>
            <person name="Parts L."/>
            <person name="Pedersen J.S."/>
            <person name="Pesole G."/>
            <person name="Phillippy A.M."/>
            <person name="Ponting C.P."/>
            <person name="Pop M."/>
            <person name="Porcelli D."/>
            <person name="Powell J.R."/>
            <person name="Prohaska S."/>
            <person name="Pruitt K."/>
            <person name="Puig M."/>
            <person name="Quesneville H."/>
            <person name="Ram K.R."/>
            <person name="Rand D."/>
            <person name="Rasmussen M.D."/>
            <person name="Reed L.K."/>
            <person name="Reenan R."/>
            <person name="Reily A."/>
            <person name="Remington K.A."/>
            <person name="Rieger T.T."/>
            <person name="Ritchie M.G."/>
            <person name="Robin C."/>
            <person name="Rogers Y.H."/>
            <person name="Rohde C."/>
            <person name="Rozas J."/>
            <person name="Rubenfield M.J."/>
            <person name="Ruiz A."/>
            <person name="Russo S."/>
            <person name="Salzberg S.L."/>
            <person name="Sanchez-Gracia A."/>
            <person name="Saranga D.J."/>
            <person name="Sato H."/>
            <person name="Schaeffer S.W."/>
            <person name="Schatz M.C."/>
            <person name="Schlenke T."/>
            <person name="Schwartz R."/>
            <person name="Segarra C."/>
            <person name="Singh R.S."/>
            <person name="Sirot L."/>
            <person name="Sirota M."/>
            <person name="Sisneros N.B."/>
            <person name="Smith C.D."/>
            <person name="Smith T.F."/>
            <person name="Spieth J."/>
            <person name="Stage D.E."/>
            <person name="Stark A."/>
            <person name="Stephan W."/>
            <person name="Strausberg R.L."/>
            <person name="Strempel S."/>
            <person name="Sturgill D."/>
            <person name="Sutton G."/>
            <person name="Sutton G.G."/>
            <person name="Tao W."/>
            <person name="Teichmann S."/>
            <person name="Tobari Y.N."/>
            <person name="Tomimura Y."/>
            <person name="Tsolas J.M."/>
            <person name="Valente V.L."/>
            <person name="Venter E."/>
            <person name="Venter J.C."/>
            <person name="Vicario S."/>
            <person name="Vieira F.G."/>
            <person name="Vilella A.J."/>
            <person name="Villasante A."/>
            <person name="Walenz B."/>
            <person name="Wang J."/>
            <person name="Wasserman M."/>
            <person name="Watts T."/>
            <person name="Wilson D."/>
            <person name="Wilson R.K."/>
            <person name="Wing R.A."/>
            <person name="Wolfner M.F."/>
            <person name="Wong A."/>
            <person name="Wong G.K."/>
            <person name="Wu C.I."/>
            <person name="Wu G."/>
            <person name="Yamamoto D."/>
            <person name="Yang H.P."/>
            <person name="Yang S.P."/>
            <person name="Yorke J.A."/>
            <person name="Yoshida K."/>
            <person name="Zdobnov E."/>
            <person name="Zhang P."/>
            <person name="Zhang Y."/>
            <person name="Zimin A.V."/>
            <person name="Baldwin J."/>
            <person name="Abdouelleil A."/>
            <person name="Abdulkadir J."/>
            <person name="Abebe A."/>
            <person name="Abera B."/>
            <person name="Abreu J."/>
            <person name="Acer S.C."/>
            <person name="Aftuck L."/>
            <person name="Alexander A."/>
            <person name="An P."/>
            <person name="Anderson E."/>
            <person name="Anderson S."/>
            <person name="Arachi H."/>
            <person name="Azer M."/>
            <person name="Bachantsang P."/>
            <person name="Barry A."/>
            <person name="Bayul T."/>
            <person name="Berlin A."/>
            <person name="Bessette D."/>
            <person name="Bloom T."/>
            <person name="Blye J."/>
            <person name="Boguslavskiy L."/>
            <person name="Bonnet C."/>
            <person name="Boukhgalter B."/>
            <person name="Bourzgui I."/>
            <person name="Brown A."/>
            <person name="Cahill P."/>
            <person name="Channer S."/>
            <person name="Cheshatsang Y."/>
            <person name="Chuda L."/>
            <person name="Citroen M."/>
            <person name="Collymore A."/>
            <person name="Cooke P."/>
            <person name="Costello M."/>
            <person name="D'Aco K."/>
            <person name="Daza R."/>
            <person name="De Haan G."/>
            <person name="DeGray S."/>
            <person name="DeMaso C."/>
            <person name="Dhargay N."/>
            <person name="Dooley K."/>
            <person name="Dooley E."/>
            <person name="Doricent M."/>
            <person name="Dorje P."/>
            <person name="Dorjee K."/>
            <person name="Dupes A."/>
            <person name="Elong R."/>
            <person name="Falk J."/>
            <person name="Farina A."/>
            <person name="Faro S."/>
            <person name="Ferguson D."/>
            <person name="Fisher S."/>
            <person name="Foley C.D."/>
            <person name="Franke A."/>
            <person name="Friedrich D."/>
            <person name="Gadbois L."/>
            <person name="Gearin G."/>
            <person name="Gearin C.R."/>
            <person name="Giannoukos G."/>
            <person name="Goode T."/>
            <person name="Graham J."/>
            <person name="Grandbois E."/>
            <person name="Grewal S."/>
            <person name="Gyaltsen K."/>
            <person name="Hafez N."/>
            <person name="Hagos B."/>
            <person name="Hall J."/>
            <person name="Henson C."/>
            <person name="Hollinger A."/>
            <person name="Honan T."/>
            <person name="Huard M.D."/>
            <person name="Hughes L."/>
            <person name="Hurhula B."/>
            <person name="Husby M.E."/>
            <person name="Kamat A."/>
            <person name="Kanga B."/>
            <person name="Kashin S."/>
            <person name="Khazanovich D."/>
            <person name="Kisner P."/>
            <person name="Lance K."/>
            <person name="Lara M."/>
            <person name="Lee W."/>
            <person name="Lennon N."/>
            <person name="Letendre F."/>
            <person name="LeVine R."/>
            <person name="Lipovsky A."/>
            <person name="Liu X."/>
            <person name="Liu J."/>
            <person name="Liu S."/>
            <person name="Lokyitsang T."/>
            <person name="Lokyitsang Y."/>
            <person name="Lubonja R."/>
            <person name="Lui A."/>
            <person name="MacDonald P."/>
            <person name="Magnisalis V."/>
            <person name="Maru K."/>
            <person name="Matthews C."/>
            <person name="McCusker W."/>
            <person name="McDonough S."/>
            <person name="Mehta T."/>
            <person name="Meldrim J."/>
            <person name="Meneus L."/>
            <person name="Mihai O."/>
            <person name="Mihalev A."/>
            <person name="Mihova T."/>
            <person name="Mittelman R."/>
            <person name="Mlenga V."/>
            <person name="Montmayeur A."/>
            <person name="Mulrain L."/>
            <person name="Navidi A."/>
            <person name="Naylor J."/>
            <person name="Negash T."/>
            <person name="Nguyen T."/>
            <person name="Nguyen N."/>
            <person name="Nicol R."/>
            <person name="Norbu C."/>
            <person name="Norbu N."/>
            <person name="Novod N."/>
            <person name="O'Neill B."/>
            <person name="Osman S."/>
            <person name="Markiewicz E."/>
            <person name="Oyono O.L."/>
            <person name="Patti C."/>
            <person name="Phunkhang P."/>
            <person name="Pierre F."/>
            <person name="Priest M."/>
            <person name="Raghuraman S."/>
            <person name="Rege F."/>
            <person name="Reyes R."/>
            <person name="Rise C."/>
            <person name="Rogov P."/>
            <person name="Ross K."/>
            <person name="Ryan E."/>
            <person name="Settipalli S."/>
            <person name="Shea T."/>
            <person name="Sherpa N."/>
            <person name="Shi L."/>
            <person name="Shih D."/>
            <person name="Sparrow T."/>
            <person name="Spaulding J."/>
            <person name="Stalker J."/>
            <person name="Stange-Thomann N."/>
            <person name="Stavropoulos S."/>
            <person name="Stone C."/>
            <person name="Strader C."/>
            <person name="Tesfaye S."/>
            <person name="Thomson T."/>
            <person name="Thoulutsang Y."/>
            <person name="Thoulutsang D."/>
            <person name="Topham K."/>
            <person name="Topping I."/>
            <person name="Tsamla T."/>
            <person name="Vassiliev H."/>
            <person name="Vo A."/>
            <person name="Wangchuk T."/>
            <person name="Wangdi T."/>
            <person name="Weiand M."/>
            <person name="Wilkinson J."/>
            <person name="Wilson A."/>
            <person name="Yadav S."/>
            <person name="Young G."/>
            <person name="Yu Q."/>
            <person name="Zembek L."/>
            <person name="Zhong D."/>
            <person name="Zimmer A."/>
            <person name="Zwirko Z."/>
            <person name="Jaffe D.B."/>
            <person name="Alvarez P."/>
            <person name="Brockman W."/>
            <person name="Butler J."/>
            <person name="Chin C."/>
            <person name="Gnerre S."/>
            <person name="Grabherr M."/>
            <person name="Kleber M."/>
            <person name="Mauceli E."/>
            <person name="MacCallum I."/>
        </authorList>
    </citation>
    <scope>NUCLEOTIDE SEQUENCE [LARGE SCALE GENOMIC DNA]</scope>
    <source>
        <strain evidence="3">Rob3c / Tucson 14021-0248.25</strain>
    </source>
</reference>
<dbReference type="OrthoDB" id="8069411at2759"/>
<evidence type="ECO:0000256" key="1">
    <source>
        <dbReference type="SAM" id="SignalP"/>
    </source>
</evidence>
<gene>
    <name evidence="2" type="primary">Dsec\GM24425</name>
    <name evidence="2" type="ORF">Dsec_GM24425</name>
</gene>
<sequence length="236" mass="25186">MWQLTWAFALAFLLVGGEAKPSHLHYNHFDPHHVNHFDGHHLSHLDSLHALPHHLDYAVQESVLPPPAPLLPAVAPPPAFAPPPPVYSPPPPVYGPAPPAPVYAPPQPVFAPAPLLPAPAPLLPAPAPFLPAPAPLLPAPAPLLPAPAPLLPAPAFLPAPTPLLPEFHVPSVTHQVLPPVLEAVPFAPTYRAIPGPKTTTHRVSIGYAFPKLLATPHAHLKALPLKFAHHHHHSLW</sequence>
<feature type="chain" id="PRO_5002808533" evidence="1">
    <location>
        <begin position="20"/>
        <end position="236"/>
    </location>
</feature>
<organism evidence="3">
    <name type="scientific">Drosophila sechellia</name>
    <name type="common">Fruit fly</name>
    <dbReference type="NCBI Taxonomy" id="7238"/>
    <lineage>
        <taxon>Eukaryota</taxon>
        <taxon>Metazoa</taxon>
        <taxon>Ecdysozoa</taxon>
        <taxon>Arthropoda</taxon>
        <taxon>Hexapoda</taxon>
        <taxon>Insecta</taxon>
        <taxon>Pterygota</taxon>
        <taxon>Neoptera</taxon>
        <taxon>Endopterygota</taxon>
        <taxon>Diptera</taxon>
        <taxon>Brachycera</taxon>
        <taxon>Muscomorpha</taxon>
        <taxon>Ephydroidea</taxon>
        <taxon>Drosophilidae</taxon>
        <taxon>Drosophila</taxon>
        <taxon>Sophophora</taxon>
    </lineage>
</organism>